<name>A0A9E8SD92_9FLAO</name>
<dbReference type="KEGG" id="lnu:N7U66_12285"/>
<accession>A0A9E8SD92</accession>
<evidence type="ECO:0000256" key="1">
    <source>
        <dbReference type="SAM" id="Phobius"/>
    </source>
</evidence>
<dbReference type="EMBL" id="CP113088">
    <property type="protein sequence ID" value="WAC00979.1"/>
    <property type="molecule type" value="Genomic_DNA"/>
</dbReference>
<feature type="transmembrane region" description="Helical" evidence="1">
    <location>
        <begin position="12"/>
        <end position="34"/>
    </location>
</feature>
<gene>
    <name evidence="2" type="ORF">N7U66_12285</name>
</gene>
<evidence type="ECO:0000313" key="3">
    <source>
        <dbReference type="Proteomes" id="UP001164705"/>
    </source>
</evidence>
<proteinExistence type="predicted"/>
<dbReference type="RefSeq" id="WP_267675526.1">
    <property type="nucleotide sequence ID" value="NZ_CP113088.1"/>
</dbReference>
<organism evidence="2 3">
    <name type="scientific">Lacinutrix neustonica</name>
    <dbReference type="NCBI Taxonomy" id="2980107"/>
    <lineage>
        <taxon>Bacteria</taxon>
        <taxon>Pseudomonadati</taxon>
        <taxon>Bacteroidota</taxon>
        <taxon>Flavobacteriia</taxon>
        <taxon>Flavobacteriales</taxon>
        <taxon>Flavobacteriaceae</taxon>
        <taxon>Lacinutrix</taxon>
    </lineage>
</organism>
<keyword evidence="1" id="KW-1133">Transmembrane helix</keyword>
<keyword evidence="1" id="KW-0472">Membrane</keyword>
<dbReference type="AlphaFoldDB" id="A0A9E8SD92"/>
<evidence type="ECO:0000313" key="2">
    <source>
        <dbReference type="EMBL" id="WAC00979.1"/>
    </source>
</evidence>
<keyword evidence="1" id="KW-0812">Transmembrane</keyword>
<dbReference type="Proteomes" id="UP001164705">
    <property type="component" value="Chromosome"/>
</dbReference>
<feature type="transmembrane region" description="Helical" evidence="1">
    <location>
        <begin position="46"/>
        <end position="66"/>
    </location>
</feature>
<protein>
    <submittedName>
        <fullName evidence="2">Uncharacterized protein</fullName>
    </submittedName>
</protein>
<keyword evidence="3" id="KW-1185">Reference proteome</keyword>
<sequence length="68" mass="7221">MRYFLLEVGNLNGLLFMLIAIMLGPAIVLAIIGFAVKNKNKKAAKILFILAAVYVIVSLGICGALLTG</sequence>
<reference evidence="2" key="1">
    <citation type="submission" date="2022-11" db="EMBL/GenBank/DDBJ databases">
        <title>Lacinutrix neustonica HL-RS19T sp. nov., isolated from the surface microlayer sample of brackish Lake Shihwa.</title>
        <authorList>
            <person name="Choi J.Y."/>
            <person name="Hwang C.Y."/>
        </authorList>
    </citation>
    <scope>NUCLEOTIDE SEQUENCE</scope>
    <source>
        <strain evidence="2">HL-RS19</strain>
    </source>
</reference>